<protein>
    <submittedName>
        <fullName evidence="1">Uncharacterized protein</fullName>
    </submittedName>
</protein>
<name>A0A5C7YA92_9MYCO</name>
<comment type="caution">
    <text evidence="1">The sequence shown here is derived from an EMBL/GenBank/DDBJ whole genome shotgun (WGS) entry which is preliminary data.</text>
</comment>
<organism evidence="1 2">
    <name type="scientific">Mycolicibacter arupensis</name>
    <dbReference type="NCBI Taxonomy" id="342002"/>
    <lineage>
        <taxon>Bacteria</taxon>
        <taxon>Bacillati</taxon>
        <taxon>Actinomycetota</taxon>
        <taxon>Actinomycetes</taxon>
        <taxon>Mycobacteriales</taxon>
        <taxon>Mycobacteriaceae</taxon>
        <taxon>Mycolicibacter</taxon>
    </lineage>
</organism>
<evidence type="ECO:0000313" key="2">
    <source>
        <dbReference type="Proteomes" id="UP000321797"/>
    </source>
</evidence>
<dbReference type="RefSeq" id="WP_149772873.1">
    <property type="nucleotide sequence ID" value="NZ_SSGD01000025.1"/>
</dbReference>
<sequence>MSTLSAARSHPLLVPNLKHIEIVVVDAVRAISHRARRPRRAHYLPPLNLLLKDAAMAREMRHL</sequence>
<accession>A0A5C7YA92</accession>
<dbReference type="EMBL" id="SSGD01000025">
    <property type="protein sequence ID" value="TXI58562.1"/>
    <property type="molecule type" value="Genomic_DNA"/>
</dbReference>
<reference evidence="1 2" key="1">
    <citation type="submission" date="2018-09" db="EMBL/GenBank/DDBJ databases">
        <title>Metagenome Assembled Genomes from an Advanced Water Purification Facility.</title>
        <authorList>
            <person name="Stamps B.W."/>
            <person name="Spear J.R."/>
        </authorList>
    </citation>
    <scope>NUCLEOTIDE SEQUENCE [LARGE SCALE GENOMIC DNA]</scope>
    <source>
        <strain evidence="1">Bin_29_2</strain>
    </source>
</reference>
<dbReference type="AlphaFoldDB" id="A0A5C7YA92"/>
<dbReference type="Proteomes" id="UP000321797">
    <property type="component" value="Unassembled WGS sequence"/>
</dbReference>
<evidence type="ECO:0000313" key="1">
    <source>
        <dbReference type="EMBL" id="TXI58562.1"/>
    </source>
</evidence>
<gene>
    <name evidence="1" type="ORF">E6Q54_05445</name>
</gene>
<proteinExistence type="predicted"/>